<comment type="caution">
    <text evidence="2">The sequence shown here is derived from an EMBL/GenBank/DDBJ whole genome shotgun (WGS) entry which is preliminary data.</text>
</comment>
<protein>
    <recommendedName>
        <fullName evidence="1">Abortive infection protein-like C-terminal domain-containing protein</fullName>
    </recommendedName>
</protein>
<feature type="domain" description="Abortive infection protein-like C-terminal" evidence="1">
    <location>
        <begin position="231"/>
        <end position="305"/>
    </location>
</feature>
<dbReference type="AlphaFoldDB" id="A0A5V0BPM8"/>
<reference evidence="2" key="1">
    <citation type="submission" date="2018-07" db="EMBL/GenBank/DDBJ databases">
        <authorList>
            <person name="Ashton P.M."/>
            <person name="Dallman T."/>
            <person name="Nair S."/>
            <person name="De Pinna E."/>
            <person name="Peters T."/>
            <person name="Grant K."/>
        </authorList>
    </citation>
    <scope>NUCLEOTIDE SEQUENCE</scope>
    <source>
        <strain evidence="2">245081</strain>
    </source>
</reference>
<evidence type="ECO:0000259" key="1">
    <source>
        <dbReference type="Pfam" id="PF14355"/>
    </source>
</evidence>
<organism evidence="2">
    <name type="scientific">Salmonella enteritidis</name>
    <dbReference type="NCBI Taxonomy" id="149539"/>
    <lineage>
        <taxon>Bacteria</taxon>
        <taxon>Pseudomonadati</taxon>
        <taxon>Pseudomonadota</taxon>
        <taxon>Gammaproteobacteria</taxon>
        <taxon>Enterobacterales</taxon>
        <taxon>Enterobacteriaceae</taxon>
        <taxon>Salmonella</taxon>
    </lineage>
</organism>
<accession>A0A5V0BPM8</accession>
<evidence type="ECO:0000313" key="2">
    <source>
        <dbReference type="EMBL" id="EBS5458864.1"/>
    </source>
</evidence>
<dbReference type="EMBL" id="AAGVVM010000025">
    <property type="protein sequence ID" value="EBS5458864.1"/>
    <property type="molecule type" value="Genomic_DNA"/>
</dbReference>
<dbReference type="InterPro" id="IPR026001">
    <property type="entry name" value="Abi-like_C"/>
</dbReference>
<name>A0A5V0BPM8_SALEN</name>
<proteinExistence type="predicted"/>
<gene>
    <name evidence="2" type="ORF">DUU06_14380</name>
</gene>
<sequence length="322" mass="35648">MTFGVCFLKMECSKLCSSNIDSKNKTISTPFSLKQSSLQQVRKENILANHIPSSVIGTVASAIAEYYYSHSTLNTLFMSAGAPGDVPEGNCEKKSMDWLKRCNDDPNTDALAVLGMVIQKIMDKEPSYYDRKLEPAQKQIRECLARNQLSYHMNGVITLAGSGITSKTLVDYFKTGDFSSIEAEFNRCISNVESDPHAAITASCSIIESLCKTYIETFQLAFPSKQTVMPLWKTVQQNIGLSIDPTLQEDQKKILQGLASIVDGIGAYRTHIGSAHGRGLTPPTIHPSEARLAINASHSLVTFIMERWQAEKPINNNFNTYF</sequence>
<dbReference type="Pfam" id="PF14355">
    <property type="entry name" value="Abi_C"/>
    <property type="match status" value="1"/>
</dbReference>